<protein>
    <submittedName>
        <fullName evidence="12">Fimbria/pilus periplasmic chaperone</fullName>
    </submittedName>
</protein>
<comment type="subcellular location">
    <subcellularLocation>
        <location evidence="1 8">Periplasm</location>
    </subcellularLocation>
</comment>
<dbReference type="InterPro" id="IPR016148">
    <property type="entry name" value="Pili_assmbl_chaperone_C"/>
</dbReference>
<evidence type="ECO:0000256" key="6">
    <source>
        <dbReference type="ARBA" id="ARBA00023186"/>
    </source>
</evidence>
<feature type="domain" description="Pili assembly chaperone C-terminal" evidence="11">
    <location>
        <begin position="176"/>
        <end position="239"/>
    </location>
</feature>
<evidence type="ECO:0000256" key="3">
    <source>
        <dbReference type="ARBA" id="ARBA00022558"/>
    </source>
</evidence>
<dbReference type="Gene3D" id="2.60.40.10">
    <property type="entry name" value="Immunoglobulins"/>
    <property type="match status" value="2"/>
</dbReference>
<feature type="chain" id="PRO_5032546408" evidence="9">
    <location>
        <begin position="25"/>
        <end position="248"/>
    </location>
</feature>
<dbReference type="GO" id="GO:0030288">
    <property type="term" value="C:outer membrane-bounded periplasmic space"/>
    <property type="evidence" value="ECO:0007669"/>
    <property type="project" value="InterPro"/>
</dbReference>
<dbReference type="InterPro" id="IPR013783">
    <property type="entry name" value="Ig-like_fold"/>
</dbReference>
<dbReference type="Proteomes" id="UP000575469">
    <property type="component" value="Unassembled WGS sequence"/>
</dbReference>
<comment type="similarity">
    <text evidence="2 8">Belongs to the periplasmic pilus chaperone family.</text>
</comment>
<feature type="domain" description="Pili assembly chaperone N-terminal" evidence="10">
    <location>
        <begin position="25"/>
        <end position="147"/>
    </location>
</feature>
<dbReference type="SUPFAM" id="SSF49354">
    <property type="entry name" value="PapD-like"/>
    <property type="match status" value="1"/>
</dbReference>
<dbReference type="InterPro" id="IPR001829">
    <property type="entry name" value="Pili_assmbl_chaperone_bac"/>
</dbReference>
<name>A0A848P0Y5_9RALS</name>
<evidence type="ECO:0000256" key="9">
    <source>
        <dbReference type="SAM" id="SignalP"/>
    </source>
</evidence>
<keyword evidence="6 8" id="KW-0143">Chaperone</keyword>
<evidence type="ECO:0000256" key="5">
    <source>
        <dbReference type="ARBA" id="ARBA00022764"/>
    </source>
</evidence>
<evidence type="ECO:0000313" key="12">
    <source>
        <dbReference type="EMBL" id="NMV41361.1"/>
    </source>
</evidence>
<keyword evidence="4 9" id="KW-0732">Signal</keyword>
<dbReference type="PANTHER" id="PTHR30251:SF2">
    <property type="entry name" value="FIMBRIAL CHAPERONE YADV-RELATED"/>
    <property type="match status" value="1"/>
</dbReference>
<dbReference type="PROSITE" id="PS00635">
    <property type="entry name" value="PILI_CHAPERONE"/>
    <property type="match status" value="1"/>
</dbReference>
<accession>A0A848P0Y5</accession>
<dbReference type="PANTHER" id="PTHR30251">
    <property type="entry name" value="PILUS ASSEMBLY CHAPERONE"/>
    <property type="match status" value="1"/>
</dbReference>
<dbReference type="InterPro" id="IPR050643">
    <property type="entry name" value="Periplasmic_pilus_chap"/>
</dbReference>
<evidence type="ECO:0000313" key="13">
    <source>
        <dbReference type="Proteomes" id="UP000575469"/>
    </source>
</evidence>
<dbReference type="GO" id="GO:0071555">
    <property type="term" value="P:cell wall organization"/>
    <property type="evidence" value="ECO:0007669"/>
    <property type="project" value="InterPro"/>
</dbReference>
<comment type="caution">
    <text evidence="12">The sequence shown here is derived from an EMBL/GenBank/DDBJ whole genome shotgun (WGS) entry which is preliminary data.</text>
</comment>
<organism evidence="12 13">
    <name type="scientific">Ralstonia insidiosa</name>
    <dbReference type="NCBI Taxonomy" id="190721"/>
    <lineage>
        <taxon>Bacteria</taxon>
        <taxon>Pseudomonadati</taxon>
        <taxon>Pseudomonadota</taxon>
        <taxon>Betaproteobacteria</taxon>
        <taxon>Burkholderiales</taxon>
        <taxon>Burkholderiaceae</taxon>
        <taxon>Ralstonia</taxon>
    </lineage>
</organism>
<gene>
    <name evidence="12" type="ORF">HGR00_25925</name>
</gene>
<dbReference type="InterPro" id="IPR036316">
    <property type="entry name" value="Pili_assmbl_chap_C_dom_sf"/>
</dbReference>
<evidence type="ECO:0000259" key="11">
    <source>
        <dbReference type="Pfam" id="PF02753"/>
    </source>
</evidence>
<dbReference type="Pfam" id="PF00345">
    <property type="entry name" value="PapD_N"/>
    <property type="match status" value="1"/>
</dbReference>
<dbReference type="Pfam" id="PF02753">
    <property type="entry name" value="PapD_C"/>
    <property type="match status" value="1"/>
</dbReference>
<dbReference type="InterPro" id="IPR008962">
    <property type="entry name" value="PapD-like_sf"/>
</dbReference>
<sequence length="248" mass="27216">MKHNLLKRLALACAIGSIATMANASVVITGTRVIYPAAEREVTVKLTNDGKEPALVQTWIDDGDESTAAQKRAMPFTLTPPVFRLDPAKGQTLRVTYTHEPLAADRESVYYLNVLEIPPRAKADDDRNMLQMAFRSRIKLFFRPAGLDGDANEAPEKVSWSLTKTADGKHVALLAKNPTPYHVNVAGTSVDVGGKTFNSAPGMIKPHDQREFVLPDLKTLPAESTRIRFETINDFGANVPGAFPPERH</sequence>
<evidence type="ECO:0000256" key="7">
    <source>
        <dbReference type="ARBA" id="ARBA00023319"/>
    </source>
</evidence>
<dbReference type="AlphaFoldDB" id="A0A848P0Y5"/>
<dbReference type="RefSeq" id="WP_169341602.1">
    <property type="nucleotide sequence ID" value="NZ_JABBZM010000032.1"/>
</dbReference>
<dbReference type="SUPFAM" id="SSF49584">
    <property type="entry name" value="Periplasmic chaperone C-domain"/>
    <property type="match status" value="1"/>
</dbReference>
<proteinExistence type="inferred from homology"/>
<keyword evidence="3" id="KW-1029">Fimbrium biogenesis</keyword>
<evidence type="ECO:0000256" key="4">
    <source>
        <dbReference type="ARBA" id="ARBA00022729"/>
    </source>
</evidence>
<keyword evidence="7" id="KW-0393">Immunoglobulin domain</keyword>
<evidence type="ECO:0000256" key="2">
    <source>
        <dbReference type="ARBA" id="ARBA00007399"/>
    </source>
</evidence>
<evidence type="ECO:0000256" key="8">
    <source>
        <dbReference type="RuleBase" id="RU003918"/>
    </source>
</evidence>
<dbReference type="EMBL" id="JABBZM010000032">
    <property type="protein sequence ID" value="NMV41361.1"/>
    <property type="molecule type" value="Genomic_DNA"/>
</dbReference>
<keyword evidence="5" id="KW-0574">Periplasm</keyword>
<dbReference type="InterPro" id="IPR016147">
    <property type="entry name" value="Pili_assmbl_chaperone_N"/>
</dbReference>
<reference evidence="12 13" key="1">
    <citation type="submission" date="2020-04" db="EMBL/GenBank/DDBJ databases">
        <title>Ralstonia insidiosa genome sequencing and assembly.</title>
        <authorList>
            <person name="Martins R.C.R."/>
            <person name="Perdigao-Neto L.V."/>
            <person name="Levin A.S.S."/>
            <person name="Costa S.F."/>
        </authorList>
    </citation>
    <scope>NUCLEOTIDE SEQUENCE [LARGE SCALE GENOMIC DNA]</scope>
    <source>
        <strain evidence="12 13">5047</strain>
    </source>
</reference>
<dbReference type="PRINTS" id="PR00969">
    <property type="entry name" value="CHAPERONPILI"/>
</dbReference>
<evidence type="ECO:0000259" key="10">
    <source>
        <dbReference type="Pfam" id="PF00345"/>
    </source>
</evidence>
<dbReference type="InterPro" id="IPR018046">
    <property type="entry name" value="Pili_assmbl_chaperone_CS"/>
</dbReference>
<feature type="signal peptide" evidence="9">
    <location>
        <begin position="1"/>
        <end position="24"/>
    </location>
</feature>
<evidence type="ECO:0000256" key="1">
    <source>
        <dbReference type="ARBA" id="ARBA00004418"/>
    </source>
</evidence>
<dbReference type="FunFam" id="2.60.40.10:FF:000458">
    <property type="entry name" value="Molecular chaperone FimC"/>
    <property type="match status" value="1"/>
</dbReference>